<dbReference type="Proteomes" id="UP000255467">
    <property type="component" value="Unassembled WGS sequence"/>
</dbReference>
<dbReference type="EMBL" id="UGRY01000002">
    <property type="protein sequence ID" value="SUA72873.1"/>
    <property type="molecule type" value="Genomic_DNA"/>
</dbReference>
<dbReference type="RefSeq" id="WP_255222212.1">
    <property type="nucleotide sequence ID" value="NZ_UGRY01000002.1"/>
</dbReference>
<name>A0A378Y805_9NOCA</name>
<protein>
    <recommendedName>
        <fullName evidence="3">XRE family transcriptional regulator</fullName>
    </recommendedName>
</protein>
<dbReference type="SUPFAM" id="SSF48452">
    <property type="entry name" value="TPR-like"/>
    <property type="match status" value="1"/>
</dbReference>
<keyword evidence="2" id="KW-1185">Reference proteome</keyword>
<accession>A0A378Y805</accession>
<dbReference type="InterPro" id="IPR011990">
    <property type="entry name" value="TPR-like_helical_dom_sf"/>
</dbReference>
<dbReference type="AlphaFoldDB" id="A0A378Y805"/>
<proteinExistence type="predicted"/>
<evidence type="ECO:0000313" key="2">
    <source>
        <dbReference type="Proteomes" id="UP000255467"/>
    </source>
</evidence>
<sequence length="425" mass="46420">MPPNVRLQQRREAVPSPVVSGRAMSRAELAEAVNRYLWRTRGERRDMDAHTIARYERGTIRWPNEGYREALRAVLEASDAELGFTPRRQRSAASAPNLFSPFDLGNVPDVLVPLDMTTARRTGRIGMTDVTDVQAATRDAASAENLHGGGSVDSFAITQLRRFTPLLHGAIVPTARNALVEAIGNLSGVAGYAAFDTGDHATAERCFRFALWCADASGSWELRASSLADMARKTAYVGKPDDALSLIELAAVRADRLASTTRAMLGALRAQYLAATGRTQEALDEVTRADEHFAARGPTADPPWLCYYDLAEHLGSTGKALIPVAHERQRVELAASRIQQAIDLQGSDYRRSRTFSLTRLATLRMRLDDPREAAAIGLRAARDAATLSSQRLHNELGSLAAASARHRRIADVAELRHAIMTAKTM</sequence>
<reference evidence="1 2" key="1">
    <citation type="submission" date="2018-06" db="EMBL/GenBank/DDBJ databases">
        <authorList>
            <consortium name="Pathogen Informatics"/>
            <person name="Doyle S."/>
        </authorList>
    </citation>
    <scope>NUCLEOTIDE SEQUENCE [LARGE SCALE GENOMIC DNA]</scope>
    <source>
        <strain evidence="1 2">NCTC1934</strain>
    </source>
</reference>
<evidence type="ECO:0000313" key="1">
    <source>
        <dbReference type="EMBL" id="SUA72873.1"/>
    </source>
</evidence>
<organism evidence="1 2">
    <name type="scientific">Nocardia otitidiscaviarum</name>
    <dbReference type="NCBI Taxonomy" id="1823"/>
    <lineage>
        <taxon>Bacteria</taxon>
        <taxon>Bacillati</taxon>
        <taxon>Actinomycetota</taxon>
        <taxon>Actinomycetes</taxon>
        <taxon>Mycobacteriales</taxon>
        <taxon>Nocardiaceae</taxon>
        <taxon>Nocardia</taxon>
    </lineage>
</organism>
<gene>
    <name evidence="1" type="ORF">NCTC1934_00303</name>
</gene>
<evidence type="ECO:0008006" key="3">
    <source>
        <dbReference type="Google" id="ProtNLM"/>
    </source>
</evidence>